<dbReference type="EC" id="3.1.2.2" evidence="16"/>
<keyword evidence="7 26" id="KW-0378">Hydrolase</keyword>
<keyword evidence="27" id="KW-1185">Reference proteome</keyword>
<dbReference type="PANTHER" id="PTHR12418:SF19">
    <property type="entry name" value="ACYL-COENZYME A THIOESTERASE THEM4"/>
    <property type="match status" value="1"/>
</dbReference>
<sequence length="210" mass="22958">MSDEEHASAPHWSETWRGVEGQVPAGPAGYGAMIDTLRTFLDDVAAASPDEAIVAALTQDMAGWSSKLRPLAVPEAERIFAHRRDLPGRGQTMSPQLFIDEASAESVRGHVTFGDYYLGGNGAVHGGAIPLLFDEILGRLSNAGTQKRSRTAFLHVDFRSITPIGKRLQIRGWFEYEEGRKRLLKADLRDGDTLCAEAEGLFVELRPGQP</sequence>
<evidence type="ECO:0000256" key="21">
    <source>
        <dbReference type="ARBA" id="ARBA00047969"/>
    </source>
</evidence>
<evidence type="ECO:0000256" key="16">
    <source>
        <dbReference type="ARBA" id="ARBA00038848"/>
    </source>
</evidence>
<dbReference type="GO" id="GO:0016787">
    <property type="term" value="F:hydrolase activity"/>
    <property type="evidence" value="ECO:0007669"/>
    <property type="project" value="UniProtKB-KW"/>
</dbReference>
<dbReference type="CDD" id="cd03443">
    <property type="entry name" value="PaaI_thioesterase"/>
    <property type="match status" value="1"/>
</dbReference>
<dbReference type="InterPro" id="IPR006683">
    <property type="entry name" value="Thioestr_dom"/>
</dbReference>
<comment type="subcellular location">
    <subcellularLocation>
        <location evidence="3">Cell projection</location>
        <location evidence="3">Ruffle membrane</location>
    </subcellularLocation>
    <subcellularLocation>
        <location evidence="2">Cytoplasm</location>
    </subcellularLocation>
    <subcellularLocation>
        <location evidence="1">Membrane</location>
        <topology evidence="1">Peripheral membrane protein</topology>
    </subcellularLocation>
</comment>
<evidence type="ECO:0000313" key="27">
    <source>
        <dbReference type="Proteomes" id="UP001176468"/>
    </source>
</evidence>
<keyword evidence="6" id="KW-0053">Apoptosis</keyword>
<keyword evidence="4" id="KW-1003">Cell membrane</keyword>
<keyword evidence="5" id="KW-0963">Cytoplasm</keyword>
<evidence type="ECO:0000256" key="15">
    <source>
        <dbReference type="ARBA" id="ARBA00038456"/>
    </source>
</evidence>
<evidence type="ECO:0000256" key="10">
    <source>
        <dbReference type="ARBA" id="ARBA00023098"/>
    </source>
</evidence>
<dbReference type="PANTHER" id="PTHR12418">
    <property type="entry name" value="ACYL-COENZYME A THIOESTERASE THEM4"/>
    <property type="match status" value="1"/>
</dbReference>
<proteinExistence type="inferred from homology"/>
<evidence type="ECO:0000256" key="14">
    <source>
        <dbReference type="ARBA" id="ARBA00037002"/>
    </source>
</evidence>
<dbReference type="EMBL" id="JAUQSZ010000004">
    <property type="protein sequence ID" value="MDO7842170.1"/>
    <property type="molecule type" value="Genomic_DNA"/>
</dbReference>
<evidence type="ECO:0000313" key="26">
    <source>
        <dbReference type="EMBL" id="MDO7842170.1"/>
    </source>
</evidence>
<comment type="catalytic activity">
    <reaction evidence="22">
        <text>dodecanoyl-CoA + H2O = dodecanoate + CoA + H(+)</text>
        <dbReference type="Rhea" id="RHEA:30135"/>
        <dbReference type="ChEBI" id="CHEBI:15377"/>
        <dbReference type="ChEBI" id="CHEBI:15378"/>
        <dbReference type="ChEBI" id="CHEBI:18262"/>
        <dbReference type="ChEBI" id="CHEBI:57287"/>
        <dbReference type="ChEBI" id="CHEBI:57375"/>
    </reaction>
    <physiologicalReaction direction="left-to-right" evidence="22">
        <dbReference type="Rhea" id="RHEA:30136"/>
    </physiologicalReaction>
</comment>
<evidence type="ECO:0000256" key="20">
    <source>
        <dbReference type="ARBA" id="ARBA00047734"/>
    </source>
</evidence>
<evidence type="ECO:0000256" key="6">
    <source>
        <dbReference type="ARBA" id="ARBA00022703"/>
    </source>
</evidence>
<evidence type="ECO:0000256" key="3">
    <source>
        <dbReference type="ARBA" id="ARBA00004632"/>
    </source>
</evidence>
<evidence type="ECO:0000256" key="9">
    <source>
        <dbReference type="ARBA" id="ARBA00022946"/>
    </source>
</evidence>
<evidence type="ECO:0000256" key="2">
    <source>
        <dbReference type="ARBA" id="ARBA00004496"/>
    </source>
</evidence>
<reference evidence="26" key="1">
    <citation type="submission" date="2023-07" db="EMBL/GenBank/DDBJ databases">
        <authorList>
            <person name="Kim M.K."/>
        </authorList>
    </citation>
    <scope>NUCLEOTIDE SEQUENCE</scope>
    <source>
        <strain evidence="26">CA1-15</strain>
    </source>
</reference>
<evidence type="ECO:0000256" key="19">
    <source>
        <dbReference type="ARBA" id="ARBA00047588"/>
    </source>
</evidence>
<feature type="region of interest" description="Disordered" evidence="24">
    <location>
        <begin position="1"/>
        <end position="20"/>
    </location>
</feature>
<evidence type="ECO:0000256" key="17">
    <source>
        <dbReference type="ARBA" id="ARBA00040123"/>
    </source>
</evidence>
<protein>
    <recommendedName>
        <fullName evidence="17">Acyl-coenzyme A thioesterase THEM4</fullName>
        <ecNumber evidence="16">3.1.2.2</ecNumber>
    </recommendedName>
    <alternativeName>
        <fullName evidence="18">Thioesterase superfamily member 4</fullName>
    </alternativeName>
</protein>
<dbReference type="InterPro" id="IPR052365">
    <property type="entry name" value="THEM4/THEM5_acyl-CoA_thioest"/>
</dbReference>
<comment type="catalytic activity">
    <reaction evidence="21">
        <text>decanoyl-CoA + H2O = decanoate + CoA + H(+)</text>
        <dbReference type="Rhea" id="RHEA:40059"/>
        <dbReference type="ChEBI" id="CHEBI:15377"/>
        <dbReference type="ChEBI" id="CHEBI:15378"/>
        <dbReference type="ChEBI" id="CHEBI:27689"/>
        <dbReference type="ChEBI" id="CHEBI:57287"/>
        <dbReference type="ChEBI" id="CHEBI:61430"/>
    </reaction>
    <physiologicalReaction direction="left-to-right" evidence="21">
        <dbReference type="Rhea" id="RHEA:40060"/>
    </physiologicalReaction>
</comment>
<name>A0ABT8ZX73_9SPHN</name>
<organism evidence="26 27">
    <name type="scientific">Sphingomonas immobilis</name>
    <dbReference type="NCBI Taxonomy" id="3063997"/>
    <lineage>
        <taxon>Bacteria</taxon>
        <taxon>Pseudomonadati</taxon>
        <taxon>Pseudomonadota</taxon>
        <taxon>Alphaproteobacteria</taxon>
        <taxon>Sphingomonadales</taxon>
        <taxon>Sphingomonadaceae</taxon>
        <taxon>Sphingomonas</taxon>
    </lineage>
</organism>
<evidence type="ECO:0000256" key="24">
    <source>
        <dbReference type="SAM" id="MobiDB-lite"/>
    </source>
</evidence>
<dbReference type="SUPFAM" id="SSF54637">
    <property type="entry name" value="Thioesterase/thiol ester dehydrase-isomerase"/>
    <property type="match status" value="1"/>
</dbReference>
<dbReference type="InterPro" id="IPR029069">
    <property type="entry name" value="HotDog_dom_sf"/>
</dbReference>
<dbReference type="RefSeq" id="WP_304560638.1">
    <property type="nucleotide sequence ID" value="NZ_JAUQSZ010000004.1"/>
</dbReference>
<comment type="catalytic activity">
    <reaction evidence="23">
        <text>tetradecanoyl-CoA + H2O = tetradecanoate + CoA + H(+)</text>
        <dbReference type="Rhea" id="RHEA:40119"/>
        <dbReference type="ChEBI" id="CHEBI:15377"/>
        <dbReference type="ChEBI" id="CHEBI:15378"/>
        <dbReference type="ChEBI" id="CHEBI:30807"/>
        <dbReference type="ChEBI" id="CHEBI:57287"/>
        <dbReference type="ChEBI" id="CHEBI:57385"/>
    </reaction>
    <physiologicalReaction direction="left-to-right" evidence="23">
        <dbReference type="Rhea" id="RHEA:40120"/>
    </physiologicalReaction>
</comment>
<evidence type="ECO:0000256" key="23">
    <source>
        <dbReference type="ARBA" id="ARBA00048180"/>
    </source>
</evidence>
<accession>A0ABT8ZX73</accession>
<comment type="catalytic activity">
    <reaction evidence="19">
        <text>octanoyl-CoA + H2O = octanoate + CoA + H(+)</text>
        <dbReference type="Rhea" id="RHEA:30143"/>
        <dbReference type="ChEBI" id="CHEBI:15377"/>
        <dbReference type="ChEBI" id="CHEBI:15378"/>
        <dbReference type="ChEBI" id="CHEBI:25646"/>
        <dbReference type="ChEBI" id="CHEBI:57287"/>
        <dbReference type="ChEBI" id="CHEBI:57386"/>
    </reaction>
    <physiologicalReaction direction="left-to-right" evidence="19">
        <dbReference type="Rhea" id="RHEA:30144"/>
    </physiologicalReaction>
</comment>
<keyword evidence="12" id="KW-0966">Cell projection</keyword>
<comment type="caution">
    <text evidence="26">The sequence shown here is derived from an EMBL/GenBank/DDBJ whole genome shotgun (WGS) entry which is preliminary data.</text>
</comment>
<evidence type="ECO:0000256" key="4">
    <source>
        <dbReference type="ARBA" id="ARBA00022475"/>
    </source>
</evidence>
<feature type="domain" description="Thioesterase" evidence="25">
    <location>
        <begin position="121"/>
        <end position="191"/>
    </location>
</feature>
<comment type="catalytic activity">
    <reaction evidence="20">
        <text>hexadecanoyl-CoA + H2O = hexadecanoate + CoA + H(+)</text>
        <dbReference type="Rhea" id="RHEA:16645"/>
        <dbReference type="ChEBI" id="CHEBI:7896"/>
        <dbReference type="ChEBI" id="CHEBI:15377"/>
        <dbReference type="ChEBI" id="CHEBI:15378"/>
        <dbReference type="ChEBI" id="CHEBI:57287"/>
        <dbReference type="ChEBI" id="CHEBI:57379"/>
        <dbReference type="EC" id="3.1.2.2"/>
    </reaction>
    <physiologicalReaction direction="left-to-right" evidence="20">
        <dbReference type="Rhea" id="RHEA:16646"/>
    </physiologicalReaction>
</comment>
<comment type="catalytic activity">
    <reaction evidence="13">
        <text>(5Z,8Z,11Z,14Z)-eicosatetraenoyl-CoA + H2O = (5Z,8Z,11Z,14Z)-eicosatetraenoate + CoA + H(+)</text>
        <dbReference type="Rhea" id="RHEA:40151"/>
        <dbReference type="ChEBI" id="CHEBI:15377"/>
        <dbReference type="ChEBI" id="CHEBI:15378"/>
        <dbReference type="ChEBI" id="CHEBI:32395"/>
        <dbReference type="ChEBI" id="CHEBI:57287"/>
        <dbReference type="ChEBI" id="CHEBI:57368"/>
    </reaction>
    <physiologicalReaction direction="left-to-right" evidence="13">
        <dbReference type="Rhea" id="RHEA:40152"/>
    </physiologicalReaction>
</comment>
<keyword evidence="10" id="KW-0443">Lipid metabolism</keyword>
<keyword evidence="8" id="KW-0276">Fatty acid metabolism</keyword>
<evidence type="ECO:0000256" key="5">
    <source>
        <dbReference type="ARBA" id="ARBA00022490"/>
    </source>
</evidence>
<evidence type="ECO:0000259" key="25">
    <source>
        <dbReference type="Pfam" id="PF03061"/>
    </source>
</evidence>
<evidence type="ECO:0000256" key="12">
    <source>
        <dbReference type="ARBA" id="ARBA00023273"/>
    </source>
</evidence>
<dbReference type="Proteomes" id="UP001176468">
    <property type="component" value="Unassembled WGS sequence"/>
</dbReference>
<evidence type="ECO:0000256" key="13">
    <source>
        <dbReference type="ARBA" id="ARBA00035852"/>
    </source>
</evidence>
<evidence type="ECO:0000256" key="1">
    <source>
        <dbReference type="ARBA" id="ARBA00004170"/>
    </source>
</evidence>
<dbReference type="Gene3D" id="3.10.129.10">
    <property type="entry name" value="Hotdog Thioesterase"/>
    <property type="match status" value="1"/>
</dbReference>
<dbReference type="Pfam" id="PF03061">
    <property type="entry name" value="4HBT"/>
    <property type="match status" value="1"/>
</dbReference>
<comment type="similarity">
    <text evidence="15">Belongs to the THEM4/THEM5 thioesterase family.</text>
</comment>
<comment type="catalytic activity">
    <reaction evidence="14">
        <text>(9Z)-octadecenoyl-CoA + H2O = (9Z)-octadecenoate + CoA + H(+)</text>
        <dbReference type="Rhea" id="RHEA:40139"/>
        <dbReference type="ChEBI" id="CHEBI:15377"/>
        <dbReference type="ChEBI" id="CHEBI:15378"/>
        <dbReference type="ChEBI" id="CHEBI:30823"/>
        <dbReference type="ChEBI" id="CHEBI:57287"/>
        <dbReference type="ChEBI" id="CHEBI:57387"/>
    </reaction>
    <physiologicalReaction direction="left-to-right" evidence="14">
        <dbReference type="Rhea" id="RHEA:40140"/>
    </physiologicalReaction>
</comment>
<evidence type="ECO:0000256" key="7">
    <source>
        <dbReference type="ARBA" id="ARBA00022801"/>
    </source>
</evidence>
<evidence type="ECO:0000256" key="11">
    <source>
        <dbReference type="ARBA" id="ARBA00023136"/>
    </source>
</evidence>
<evidence type="ECO:0000256" key="18">
    <source>
        <dbReference type="ARBA" id="ARBA00043210"/>
    </source>
</evidence>
<keyword evidence="11" id="KW-0472">Membrane</keyword>
<evidence type="ECO:0000256" key="8">
    <source>
        <dbReference type="ARBA" id="ARBA00022832"/>
    </source>
</evidence>
<gene>
    <name evidence="26" type="ORF">Q5H94_07520</name>
</gene>
<keyword evidence="9" id="KW-0809">Transit peptide</keyword>
<evidence type="ECO:0000256" key="22">
    <source>
        <dbReference type="ARBA" id="ARBA00048074"/>
    </source>
</evidence>